<reference evidence="1" key="2">
    <citation type="journal article" date="2015" name="Fish Shellfish Immunol.">
        <title>Early steps in the European eel (Anguilla anguilla)-Vibrio vulnificus interaction in the gills: Role of the RtxA13 toxin.</title>
        <authorList>
            <person name="Callol A."/>
            <person name="Pajuelo D."/>
            <person name="Ebbesson L."/>
            <person name="Teles M."/>
            <person name="MacKenzie S."/>
            <person name="Amaro C."/>
        </authorList>
    </citation>
    <scope>NUCLEOTIDE SEQUENCE</scope>
</reference>
<dbReference type="AlphaFoldDB" id="A0A0E9QND6"/>
<dbReference type="EMBL" id="GBXM01090141">
    <property type="protein sequence ID" value="JAH18436.1"/>
    <property type="molecule type" value="Transcribed_RNA"/>
</dbReference>
<organism evidence="1">
    <name type="scientific">Anguilla anguilla</name>
    <name type="common">European freshwater eel</name>
    <name type="synonym">Muraena anguilla</name>
    <dbReference type="NCBI Taxonomy" id="7936"/>
    <lineage>
        <taxon>Eukaryota</taxon>
        <taxon>Metazoa</taxon>
        <taxon>Chordata</taxon>
        <taxon>Craniata</taxon>
        <taxon>Vertebrata</taxon>
        <taxon>Euteleostomi</taxon>
        <taxon>Actinopterygii</taxon>
        <taxon>Neopterygii</taxon>
        <taxon>Teleostei</taxon>
        <taxon>Anguilliformes</taxon>
        <taxon>Anguillidae</taxon>
        <taxon>Anguilla</taxon>
    </lineage>
</organism>
<sequence>MGFDCNVKKLQILAELHILLQMPVISLCVWKLFCGSHAVHFHYRNFMTCHQGELG</sequence>
<reference evidence="1" key="1">
    <citation type="submission" date="2014-11" db="EMBL/GenBank/DDBJ databases">
        <authorList>
            <person name="Amaro Gonzalez C."/>
        </authorList>
    </citation>
    <scope>NUCLEOTIDE SEQUENCE</scope>
</reference>
<name>A0A0E9QND6_ANGAN</name>
<accession>A0A0E9QND6</accession>
<protein>
    <submittedName>
        <fullName evidence="1">Uncharacterized protein</fullName>
    </submittedName>
</protein>
<proteinExistence type="predicted"/>
<evidence type="ECO:0000313" key="1">
    <source>
        <dbReference type="EMBL" id="JAH18436.1"/>
    </source>
</evidence>